<evidence type="ECO:0000256" key="1">
    <source>
        <dbReference type="SAM" id="Phobius"/>
    </source>
</evidence>
<gene>
    <name evidence="2" type="ORF">KP78_09480</name>
</gene>
<dbReference type="RefSeq" id="WP_041086684.1">
    <property type="nucleotide sequence ID" value="NZ_JXRP01000009.1"/>
</dbReference>
<sequence>MIGFLLSTIFFRYGLIGGVTSIALVVIIVTVSGIRTSIFEWLLDIKQSQLSLNPVSIVFLALITIFAIWIILKRAPIIPGVAR</sequence>
<feature type="transmembrane region" description="Helical" evidence="1">
    <location>
        <begin position="12"/>
        <end position="34"/>
    </location>
</feature>
<keyword evidence="3" id="KW-1185">Reference proteome</keyword>
<dbReference type="AlphaFoldDB" id="A0A0C2RH41"/>
<dbReference type="Proteomes" id="UP000031938">
    <property type="component" value="Unassembled WGS sequence"/>
</dbReference>
<protein>
    <submittedName>
        <fullName evidence="2">Uncharacterized protein</fullName>
    </submittedName>
</protein>
<evidence type="ECO:0000313" key="3">
    <source>
        <dbReference type="Proteomes" id="UP000031938"/>
    </source>
</evidence>
<feature type="transmembrane region" description="Helical" evidence="1">
    <location>
        <begin position="54"/>
        <end position="72"/>
    </location>
</feature>
<dbReference type="PATRIC" id="fig|889306.3.peg.953"/>
<dbReference type="EMBL" id="JXRP01000009">
    <property type="protein sequence ID" value="KIL49480.1"/>
    <property type="molecule type" value="Genomic_DNA"/>
</dbReference>
<proteinExistence type="predicted"/>
<comment type="caution">
    <text evidence="2">The sequence shown here is derived from an EMBL/GenBank/DDBJ whole genome shotgun (WGS) entry which is preliminary data.</text>
</comment>
<dbReference type="OrthoDB" id="2453726at2"/>
<keyword evidence="1" id="KW-0472">Membrane</keyword>
<evidence type="ECO:0000313" key="2">
    <source>
        <dbReference type="EMBL" id="KIL49480.1"/>
    </source>
</evidence>
<keyword evidence="1" id="KW-1133">Transmembrane helix</keyword>
<reference evidence="2 3" key="1">
    <citation type="submission" date="2015-01" db="EMBL/GenBank/DDBJ databases">
        <title>Genome sequencing of Jeotgalibacillus soli.</title>
        <authorList>
            <person name="Goh K.M."/>
            <person name="Chan K.-G."/>
            <person name="Yaakop A.S."/>
            <person name="Ee R."/>
            <person name="Gan H.M."/>
            <person name="Chan C.S."/>
        </authorList>
    </citation>
    <scope>NUCLEOTIDE SEQUENCE [LARGE SCALE GENOMIC DNA]</scope>
    <source>
        <strain evidence="2 3">P9</strain>
    </source>
</reference>
<keyword evidence="1" id="KW-0812">Transmembrane</keyword>
<organism evidence="2 3">
    <name type="scientific">Jeotgalibacillus soli</name>
    <dbReference type="NCBI Taxonomy" id="889306"/>
    <lineage>
        <taxon>Bacteria</taxon>
        <taxon>Bacillati</taxon>
        <taxon>Bacillota</taxon>
        <taxon>Bacilli</taxon>
        <taxon>Bacillales</taxon>
        <taxon>Caryophanaceae</taxon>
        <taxon>Jeotgalibacillus</taxon>
    </lineage>
</organism>
<name>A0A0C2RH41_9BACL</name>
<accession>A0A0C2RH41</accession>